<gene>
    <name evidence="2" type="primary">rdhB</name>
    <name evidence="2" type="ordered locus">DhcVS_98</name>
</gene>
<organism evidence="2 3">
    <name type="scientific">Dehalococcoides mccartyi (strain VS)</name>
    <dbReference type="NCBI Taxonomy" id="311424"/>
    <lineage>
        <taxon>Bacteria</taxon>
        <taxon>Bacillati</taxon>
        <taxon>Chloroflexota</taxon>
        <taxon>Dehalococcoidia</taxon>
        <taxon>Dehalococcoidales</taxon>
        <taxon>Dehalococcoidaceae</taxon>
        <taxon>Dehalococcoides</taxon>
    </lineage>
</organism>
<protein>
    <submittedName>
        <fullName evidence="2">Reductive dehalogenase anchoring protein</fullName>
    </submittedName>
</protein>
<reference evidence="2 3" key="1">
    <citation type="journal article" date="2009" name="PLoS Genet.">
        <title>Localized plasticity in the streamlined genomes of vinyl chloride respiring Dehalococcoides.</title>
        <authorList>
            <person name="McMurdie P.J."/>
            <person name="Behrens S.F."/>
            <person name="Muller J.A."/>
            <person name="Goke J."/>
            <person name="Ritalahti K.M."/>
            <person name="Wagner R."/>
            <person name="Goltsman E."/>
            <person name="Lapidus A."/>
            <person name="Holmes S."/>
            <person name="Loffler F.E."/>
            <person name="Spormann A.M."/>
        </authorList>
    </citation>
    <scope>NUCLEOTIDE SEQUENCE [LARGE SCALE GENOMIC DNA]</scope>
    <source>
        <strain evidence="2 3">VS</strain>
    </source>
</reference>
<sequence length="91" mass="9968">MWFLIGIAIGAAVLGIVALLRTKKIALTWYEWVLGIIGMGLLLFTLQNFFGSFAELESKAAYVFLIIPGIPAVIMLALAWQLAARRQSKSA</sequence>
<dbReference type="HOGENOM" id="CLU_176126_0_0_0"/>
<feature type="transmembrane region" description="Helical" evidence="1">
    <location>
        <begin position="32"/>
        <end position="50"/>
    </location>
</feature>
<proteinExistence type="predicted"/>
<dbReference type="RefSeq" id="WP_012881447.1">
    <property type="nucleotide sequence ID" value="NC_013552.1"/>
</dbReference>
<name>D2BG21_DEHMV</name>
<dbReference type="AlphaFoldDB" id="D2BG21"/>
<dbReference type="OrthoDB" id="1121027at2"/>
<dbReference type="eggNOG" id="ENOG502ZFX9">
    <property type="taxonomic scope" value="Bacteria"/>
</dbReference>
<accession>D2BG21</accession>
<evidence type="ECO:0000256" key="1">
    <source>
        <dbReference type="SAM" id="Phobius"/>
    </source>
</evidence>
<keyword evidence="1" id="KW-0472">Membrane</keyword>
<dbReference type="EMBL" id="CP001827">
    <property type="protein sequence ID" value="ACZ61271.1"/>
    <property type="molecule type" value="Genomic_DNA"/>
</dbReference>
<keyword evidence="1" id="KW-1133">Transmembrane helix</keyword>
<dbReference type="KEGG" id="dev:DhcVS_98"/>
<keyword evidence="1" id="KW-0812">Transmembrane</keyword>
<feature type="transmembrane region" description="Helical" evidence="1">
    <location>
        <begin position="62"/>
        <end position="83"/>
    </location>
</feature>
<evidence type="ECO:0000313" key="2">
    <source>
        <dbReference type="EMBL" id="ACZ61271.1"/>
    </source>
</evidence>
<evidence type="ECO:0000313" key="3">
    <source>
        <dbReference type="Proteomes" id="UP000002506"/>
    </source>
</evidence>
<dbReference type="Proteomes" id="UP000002506">
    <property type="component" value="Chromosome"/>
</dbReference>